<evidence type="ECO:0000313" key="4">
    <source>
        <dbReference type="WBParaSite" id="ACRNAN_scaffold335.g18474.t1"/>
    </source>
</evidence>
<sequence>MKEKSSTKSVLKIPKSEILEEEEAGTSSSHVETILNHIKQEINEETSEFEFLYPPPEICSPLNDCEAYSSSISQSFDPVPSTSNFEGTQKFSEKIKSFGDDFIKLEPSEGNNFSINVKEESIDEMDDDQADSSALYNFGEEMYFIDKDPMQVLEQEKFLHLLDKKEKDRIRCRIYRAKKKLKSMGIDPVIQKVTMQTDNIQNSSGFWARRLQGQNSKQVNIKLAEIQNLAVQFPGIQESTFGSNYFYCNICTRHFEIVNGDTLIRVKKHILTNTHINKASKNSIPATIHPFKESYKKFAGIKESEKGECYFYCQYCAADFPILEDQFVHRHIGSKAHLERVQFYKKRLAELEQQRNKNDTQEEKVQT</sequence>
<feature type="coiled-coil region" evidence="1">
    <location>
        <begin position="334"/>
        <end position="364"/>
    </location>
</feature>
<reference evidence="4" key="1">
    <citation type="submission" date="2022-11" db="UniProtKB">
        <authorList>
            <consortium name="WormBaseParasite"/>
        </authorList>
    </citation>
    <scope>IDENTIFICATION</scope>
</reference>
<dbReference type="Proteomes" id="UP000887540">
    <property type="component" value="Unplaced"/>
</dbReference>
<evidence type="ECO:0000256" key="1">
    <source>
        <dbReference type="SAM" id="Coils"/>
    </source>
</evidence>
<evidence type="ECO:0000313" key="3">
    <source>
        <dbReference type="Proteomes" id="UP000887540"/>
    </source>
</evidence>
<organism evidence="3 4">
    <name type="scientific">Acrobeloides nanus</name>
    <dbReference type="NCBI Taxonomy" id="290746"/>
    <lineage>
        <taxon>Eukaryota</taxon>
        <taxon>Metazoa</taxon>
        <taxon>Ecdysozoa</taxon>
        <taxon>Nematoda</taxon>
        <taxon>Chromadorea</taxon>
        <taxon>Rhabditida</taxon>
        <taxon>Tylenchina</taxon>
        <taxon>Cephalobomorpha</taxon>
        <taxon>Cephaloboidea</taxon>
        <taxon>Cephalobidae</taxon>
        <taxon>Acrobeloides</taxon>
    </lineage>
</organism>
<feature type="region of interest" description="Disordered" evidence="2">
    <location>
        <begin position="1"/>
        <end position="30"/>
    </location>
</feature>
<evidence type="ECO:0000256" key="2">
    <source>
        <dbReference type="SAM" id="MobiDB-lite"/>
    </source>
</evidence>
<name>A0A914DQU8_9BILA</name>
<proteinExistence type="predicted"/>
<keyword evidence="1" id="KW-0175">Coiled coil</keyword>
<accession>A0A914DQU8</accession>
<keyword evidence="3" id="KW-1185">Reference proteome</keyword>
<dbReference type="WBParaSite" id="ACRNAN_scaffold335.g18474.t1">
    <property type="protein sequence ID" value="ACRNAN_scaffold335.g18474.t1"/>
    <property type="gene ID" value="ACRNAN_scaffold335.g18474"/>
</dbReference>
<protein>
    <submittedName>
        <fullName evidence="4">Uncharacterized protein</fullName>
    </submittedName>
</protein>
<dbReference type="AlphaFoldDB" id="A0A914DQU8"/>